<evidence type="ECO:0000313" key="3">
    <source>
        <dbReference type="Proteomes" id="UP000485058"/>
    </source>
</evidence>
<dbReference type="EMBL" id="BLLF01003196">
    <property type="protein sequence ID" value="GFH26665.1"/>
    <property type="molecule type" value="Genomic_DNA"/>
</dbReference>
<protein>
    <submittedName>
        <fullName evidence="2">Uncharacterized protein</fullName>
    </submittedName>
</protein>
<reference evidence="2 3" key="1">
    <citation type="submission" date="2020-02" db="EMBL/GenBank/DDBJ databases">
        <title>Draft genome sequence of Haematococcus lacustris strain NIES-144.</title>
        <authorList>
            <person name="Morimoto D."/>
            <person name="Nakagawa S."/>
            <person name="Yoshida T."/>
            <person name="Sawayama S."/>
        </authorList>
    </citation>
    <scope>NUCLEOTIDE SEQUENCE [LARGE SCALE GENOMIC DNA]</scope>
    <source>
        <strain evidence="2 3">NIES-144</strain>
    </source>
</reference>
<dbReference type="AlphaFoldDB" id="A0A699ZXC8"/>
<sequence>MRDGLVTGGISMPSSLCCRSTPNPHQPKGLPSSSAARQPALENSEQEDASKSPPSPSLSKAAAA</sequence>
<feature type="compositionally biased region" description="Polar residues" evidence="1">
    <location>
        <begin position="12"/>
        <end position="23"/>
    </location>
</feature>
<gene>
    <name evidence="2" type="ORF">HaLaN_24848</name>
</gene>
<dbReference type="Proteomes" id="UP000485058">
    <property type="component" value="Unassembled WGS sequence"/>
</dbReference>
<feature type="region of interest" description="Disordered" evidence="1">
    <location>
        <begin position="1"/>
        <end position="64"/>
    </location>
</feature>
<keyword evidence="3" id="KW-1185">Reference proteome</keyword>
<evidence type="ECO:0000256" key="1">
    <source>
        <dbReference type="SAM" id="MobiDB-lite"/>
    </source>
</evidence>
<organism evidence="2 3">
    <name type="scientific">Haematococcus lacustris</name>
    <name type="common">Green alga</name>
    <name type="synonym">Haematococcus pluvialis</name>
    <dbReference type="NCBI Taxonomy" id="44745"/>
    <lineage>
        <taxon>Eukaryota</taxon>
        <taxon>Viridiplantae</taxon>
        <taxon>Chlorophyta</taxon>
        <taxon>core chlorophytes</taxon>
        <taxon>Chlorophyceae</taxon>
        <taxon>CS clade</taxon>
        <taxon>Chlamydomonadales</taxon>
        <taxon>Haematococcaceae</taxon>
        <taxon>Haematococcus</taxon>
    </lineage>
</organism>
<evidence type="ECO:0000313" key="2">
    <source>
        <dbReference type="EMBL" id="GFH26665.1"/>
    </source>
</evidence>
<comment type="caution">
    <text evidence="2">The sequence shown here is derived from an EMBL/GenBank/DDBJ whole genome shotgun (WGS) entry which is preliminary data.</text>
</comment>
<feature type="non-terminal residue" evidence="2">
    <location>
        <position position="1"/>
    </location>
</feature>
<name>A0A699ZXC8_HAELA</name>
<proteinExistence type="predicted"/>
<accession>A0A699ZXC8</accession>